<dbReference type="RefSeq" id="WP_186887475.1">
    <property type="nucleotide sequence ID" value="NZ_JACONZ010000002.1"/>
</dbReference>
<protein>
    <submittedName>
        <fullName evidence="1">Uncharacterized protein</fullName>
    </submittedName>
</protein>
<organism evidence="1 2">
    <name type="scientific">Anaerofilum hominis</name>
    <dbReference type="NCBI Taxonomy" id="2763016"/>
    <lineage>
        <taxon>Bacteria</taxon>
        <taxon>Bacillati</taxon>
        <taxon>Bacillota</taxon>
        <taxon>Clostridia</taxon>
        <taxon>Eubacteriales</taxon>
        <taxon>Oscillospiraceae</taxon>
        <taxon>Anaerofilum</taxon>
    </lineage>
</organism>
<sequence>MVLIVDADRVLRRLPRAALRGGVYPLRPAATATEAGVPLARLDAVLRDPDLPDCGGWSPLDRVTRPGVRPAWR</sequence>
<dbReference type="InterPro" id="IPR011006">
    <property type="entry name" value="CheY-like_superfamily"/>
</dbReference>
<keyword evidence="2" id="KW-1185">Reference proteome</keyword>
<evidence type="ECO:0000313" key="2">
    <source>
        <dbReference type="Proteomes" id="UP000659630"/>
    </source>
</evidence>
<name>A0A923KVS3_9FIRM</name>
<dbReference type="SUPFAM" id="SSF52172">
    <property type="entry name" value="CheY-like"/>
    <property type="match status" value="1"/>
</dbReference>
<accession>A0A923KVS3</accession>
<evidence type="ECO:0000313" key="1">
    <source>
        <dbReference type="EMBL" id="MBC5581106.1"/>
    </source>
</evidence>
<dbReference type="EMBL" id="JACONZ010000002">
    <property type="protein sequence ID" value="MBC5581106.1"/>
    <property type="molecule type" value="Genomic_DNA"/>
</dbReference>
<comment type="caution">
    <text evidence="1">The sequence shown here is derived from an EMBL/GenBank/DDBJ whole genome shotgun (WGS) entry which is preliminary data.</text>
</comment>
<reference evidence="1" key="1">
    <citation type="submission" date="2020-08" db="EMBL/GenBank/DDBJ databases">
        <title>Genome public.</title>
        <authorList>
            <person name="Liu C."/>
            <person name="Sun Q."/>
        </authorList>
    </citation>
    <scope>NUCLEOTIDE SEQUENCE</scope>
    <source>
        <strain evidence="1">BX8</strain>
    </source>
</reference>
<dbReference type="Proteomes" id="UP000659630">
    <property type="component" value="Unassembled WGS sequence"/>
</dbReference>
<proteinExistence type="predicted"/>
<gene>
    <name evidence="1" type="ORF">H8S23_06270</name>
</gene>
<dbReference type="AlphaFoldDB" id="A0A923KVS3"/>